<evidence type="ECO:0000313" key="5">
    <source>
        <dbReference type="EMBL" id="MDL0430034.1"/>
    </source>
</evidence>
<dbReference type="PANTHER" id="PTHR40940:SF1">
    <property type="entry name" value="PROTEIN BATD"/>
    <property type="match status" value="1"/>
</dbReference>
<dbReference type="PANTHER" id="PTHR40940">
    <property type="entry name" value="PROTEIN BATD-RELATED"/>
    <property type="match status" value="1"/>
</dbReference>
<evidence type="ECO:0000256" key="3">
    <source>
        <dbReference type="SAM" id="SignalP"/>
    </source>
</evidence>
<dbReference type="EMBL" id="JASSVS010000001">
    <property type="protein sequence ID" value="MDL0430034.1"/>
    <property type="molecule type" value="Genomic_DNA"/>
</dbReference>
<evidence type="ECO:0000256" key="1">
    <source>
        <dbReference type="SAM" id="MobiDB-lite"/>
    </source>
</evidence>
<keyword evidence="2" id="KW-0472">Membrane</keyword>
<gene>
    <name evidence="5" type="ORF">QPM17_02780</name>
</gene>
<feature type="compositionally biased region" description="Basic and acidic residues" evidence="1">
    <location>
        <begin position="413"/>
        <end position="423"/>
    </location>
</feature>
<keyword evidence="3" id="KW-0732">Signal</keyword>
<evidence type="ECO:0000256" key="2">
    <source>
        <dbReference type="SAM" id="Phobius"/>
    </source>
</evidence>
<keyword evidence="6" id="KW-1185">Reference proteome</keyword>
<dbReference type="RefSeq" id="WP_285388540.1">
    <property type="nucleotide sequence ID" value="NZ_JASSVS010000001.1"/>
</dbReference>
<dbReference type="Proteomes" id="UP001227964">
    <property type="component" value="Unassembled WGS sequence"/>
</dbReference>
<organism evidence="5 6">
    <name type="scientific">Marinobacter azerbaijanicus</name>
    <dbReference type="NCBI Taxonomy" id="3050455"/>
    <lineage>
        <taxon>Bacteria</taxon>
        <taxon>Pseudomonadati</taxon>
        <taxon>Pseudomonadota</taxon>
        <taxon>Gammaproteobacteria</taxon>
        <taxon>Pseudomonadales</taxon>
        <taxon>Marinobacteraceae</taxon>
        <taxon>Marinobacter</taxon>
    </lineage>
</organism>
<evidence type="ECO:0000313" key="6">
    <source>
        <dbReference type="Proteomes" id="UP001227964"/>
    </source>
</evidence>
<feature type="region of interest" description="Disordered" evidence="1">
    <location>
        <begin position="562"/>
        <end position="583"/>
    </location>
</feature>
<protein>
    <submittedName>
        <fullName evidence="5">BatD family protein</fullName>
    </submittedName>
</protein>
<reference evidence="5 6" key="1">
    <citation type="submission" date="2023-06" db="EMBL/GenBank/DDBJ databases">
        <title>Marinobacter azerbaijanicus a moderately halophilic, isolated from Urmia Lake in Azerbaijan region of Iran.</title>
        <authorList>
            <person name="Sanchez-Porro C."/>
            <person name="Aghdam E.M."/>
            <person name="Saheb S.M."/>
            <person name="Tarhriz V."/>
            <person name="Kazemi E."/>
            <person name="Ammozegar M.A."/>
            <person name="Ventosa A."/>
            <person name="Hejazi M.S."/>
        </authorList>
    </citation>
    <scope>NUCLEOTIDE SEQUENCE [LARGE SCALE GENOMIC DNA]</scope>
    <source>
        <strain evidence="5 6">TBZ242</strain>
    </source>
</reference>
<feature type="region of interest" description="Disordered" evidence="1">
    <location>
        <begin position="398"/>
        <end position="428"/>
    </location>
</feature>
<evidence type="ECO:0000259" key="4">
    <source>
        <dbReference type="Pfam" id="PF25607"/>
    </source>
</evidence>
<sequence>MVSRLTYPFVLIALLVAIAGQAMAANDLIVEPDRTRLYEGEVLTLTVKGTTKIDINLGNLFDFDMSSLPKPDIEKVEDDFRILARNQQYSIRTVNNEMSGEITWTYQLAPRTTGKLTIPALRFREAESDPITINVIGGAPPDQKADASRDSFIELSADKDEVYVQEQLVLTIRLFFSGNLIRGELSEPEHPHAIVESLGKQNEYTRYRDGVRYRVVERRYAIFPQREGQLSLQPIRFEGQARNSEGQLKFLRDNATLFDVPVRGIPAGFSGDTWLPARNLELTESGLPENQTLKAGQNLTRTLNLQADGLPSETLPPFPDEMPDGIRAYPEKPERTTTAGSEGLASQLTQTTALVPVQPGQLVLPEIRIPWWDTESDTEKVAVIPARTLTIDAIPGQIETLPSSSAQVPDASPADREGGEEKAPATGQDSGFWPLATLLLLGVWLATLAAWWLSKRRSRPKPETENPRSIREKALFKDLCEAARAGSPKTTELLVSWMTARHPEQTFRSMMDVNRFLEDKELAAEVEHLQQRLFGTPEQQASAPWDGDRLVTTLIRIRGAAHSNTTEERLPPLYPDSLRTGSS</sequence>
<name>A0ABT7IA61_9GAMM</name>
<feature type="transmembrane region" description="Helical" evidence="2">
    <location>
        <begin position="432"/>
        <end position="453"/>
    </location>
</feature>
<dbReference type="InterPro" id="IPR025738">
    <property type="entry name" value="BatD"/>
</dbReference>
<accession>A0ABT7IA61</accession>
<keyword evidence="2" id="KW-0812">Transmembrane</keyword>
<comment type="caution">
    <text evidence="5">The sequence shown here is derived from an EMBL/GenBank/DDBJ whole genome shotgun (WGS) entry which is preliminary data.</text>
</comment>
<proteinExistence type="predicted"/>
<feature type="chain" id="PRO_5046077121" evidence="3">
    <location>
        <begin position="25"/>
        <end position="583"/>
    </location>
</feature>
<feature type="signal peptide" evidence="3">
    <location>
        <begin position="1"/>
        <end position="24"/>
    </location>
</feature>
<dbReference type="InterPro" id="IPR057699">
    <property type="entry name" value="DUF7939"/>
</dbReference>
<dbReference type="Pfam" id="PF13584">
    <property type="entry name" value="BatD"/>
    <property type="match status" value="1"/>
</dbReference>
<keyword evidence="2" id="KW-1133">Transmembrane helix</keyword>
<dbReference type="Pfam" id="PF25607">
    <property type="entry name" value="DUF7939"/>
    <property type="match status" value="1"/>
</dbReference>
<feature type="domain" description="DUF7939" evidence="4">
    <location>
        <begin position="472"/>
        <end position="558"/>
    </location>
</feature>